<dbReference type="Proteomes" id="UP001219518">
    <property type="component" value="Unassembled WGS sequence"/>
</dbReference>
<name>A0AAE1LBH7_9NEOP</name>
<accession>A0AAE1LBH7</accession>
<dbReference type="EMBL" id="JAHWGI010000344">
    <property type="protein sequence ID" value="KAK3913911.1"/>
    <property type="molecule type" value="Genomic_DNA"/>
</dbReference>
<protein>
    <submittedName>
        <fullName evidence="1">Hydroxylamine reductase</fullName>
    </submittedName>
</protein>
<proteinExistence type="predicted"/>
<evidence type="ECO:0000313" key="1">
    <source>
        <dbReference type="EMBL" id="KAK3913911.1"/>
    </source>
</evidence>
<gene>
    <name evidence="1" type="ORF">KUF71_023329</name>
</gene>
<organism evidence="1 2">
    <name type="scientific">Frankliniella fusca</name>
    <dbReference type="NCBI Taxonomy" id="407009"/>
    <lineage>
        <taxon>Eukaryota</taxon>
        <taxon>Metazoa</taxon>
        <taxon>Ecdysozoa</taxon>
        <taxon>Arthropoda</taxon>
        <taxon>Hexapoda</taxon>
        <taxon>Insecta</taxon>
        <taxon>Pterygota</taxon>
        <taxon>Neoptera</taxon>
        <taxon>Paraneoptera</taxon>
        <taxon>Thysanoptera</taxon>
        <taxon>Terebrantia</taxon>
        <taxon>Thripoidea</taxon>
        <taxon>Thripidae</taxon>
        <taxon>Frankliniella</taxon>
    </lineage>
</organism>
<reference evidence="1" key="1">
    <citation type="submission" date="2021-07" db="EMBL/GenBank/DDBJ databases">
        <authorList>
            <person name="Catto M.A."/>
            <person name="Jacobson A."/>
            <person name="Kennedy G."/>
            <person name="Labadie P."/>
            <person name="Hunt B.G."/>
            <person name="Srinivasan R."/>
        </authorList>
    </citation>
    <scope>NUCLEOTIDE SEQUENCE</scope>
    <source>
        <strain evidence="1">PL_HMW_Pooled</strain>
        <tissue evidence="1">Head</tissue>
    </source>
</reference>
<comment type="caution">
    <text evidence="1">The sequence shown here is derived from an EMBL/GenBank/DDBJ whole genome shotgun (WGS) entry which is preliminary data.</text>
</comment>
<sequence length="289" mass="33953">MEVMQGFVYIRRALGSPPRCCGRSGIREPACTQPVASALAAEPSRYSSLAMPRPIHQVYNNWSRGVYATEYPLKDSLHLELGLRAQRVKYHTYVHLYNDWSILHFNKENVLIFFDTLEWMFDALERLEKGKEYRASKELTDSIAIEGRMRLDSDEWKLYVVDYVHGGSCIEFNKRQVQELARLKALLQARLDFLEEVSYKIVAEERRFVNTMALMVEVNVEEYYNNIRSLSHHSKELYMKEVEKLSESEKILPLELLAYQESHISQQIMLEAQFLEREKIEAVRMMENL</sequence>
<keyword evidence="2" id="KW-1185">Reference proteome</keyword>
<reference evidence="1" key="2">
    <citation type="journal article" date="2023" name="BMC Genomics">
        <title>Pest status, molecular evolution, and epigenetic factors derived from the genome assembly of Frankliniella fusca, a thysanopteran phytovirus vector.</title>
        <authorList>
            <person name="Catto M.A."/>
            <person name="Labadie P.E."/>
            <person name="Jacobson A.L."/>
            <person name="Kennedy G.G."/>
            <person name="Srinivasan R."/>
            <person name="Hunt B.G."/>
        </authorList>
    </citation>
    <scope>NUCLEOTIDE SEQUENCE</scope>
    <source>
        <strain evidence="1">PL_HMW_Pooled</strain>
    </source>
</reference>
<evidence type="ECO:0000313" key="2">
    <source>
        <dbReference type="Proteomes" id="UP001219518"/>
    </source>
</evidence>
<dbReference type="AlphaFoldDB" id="A0AAE1LBH7"/>